<comment type="caution">
    <text evidence="4">The sequence shown here is derived from an EMBL/GenBank/DDBJ whole genome shotgun (WGS) entry which is preliminary data.</text>
</comment>
<feature type="region of interest" description="Disordered" evidence="2">
    <location>
        <begin position="312"/>
        <end position="352"/>
    </location>
</feature>
<dbReference type="STRING" id="97359.A0A550C4J8"/>
<dbReference type="OrthoDB" id="2355984at2759"/>
<keyword evidence="1" id="KW-0863">Zinc-finger</keyword>
<reference evidence="4 5" key="1">
    <citation type="journal article" date="2019" name="New Phytol.">
        <title>Comparative genomics reveals unique wood-decay strategies and fruiting body development in the Schizophyllaceae.</title>
        <authorList>
            <person name="Almasi E."/>
            <person name="Sahu N."/>
            <person name="Krizsan K."/>
            <person name="Balint B."/>
            <person name="Kovacs G.M."/>
            <person name="Kiss B."/>
            <person name="Cseklye J."/>
            <person name="Drula E."/>
            <person name="Henrissat B."/>
            <person name="Nagy I."/>
            <person name="Chovatia M."/>
            <person name="Adam C."/>
            <person name="LaButti K."/>
            <person name="Lipzen A."/>
            <person name="Riley R."/>
            <person name="Grigoriev I.V."/>
            <person name="Nagy L.G."/>
        </authorList>
    </citation>
    <scope>NUCLEOTIDE SEQUENCE [LARGE SCALE GENOMIC DNA]</scope>
    <source>
        <strain evidence="4 5">NL-1724</strain>
    </source>
</reference>
<organism evidence="4 5">
    <name type="scientific">Schizophyllum amplum</name>
    <dbReference type="NCBI Taxonomy" id="97359"/>
    <lineage>
        <taxon>Eukaryota</taxon>
        <taxon>Fungi</taxon>
        <taxon>Dikarya</taxon>
        <taxon>Basidiomycota</taxon>
        <taxon>Agaricomycotina</taxon>
        <taxon>Agaricomycetes</taxon>
        <taxon>Agaricomycetidae</taxon>
        <taxon>Agaricales</taxon>
        <taxon>Schizophyllaceae</taxon>
        <taxon>Schizophyllum</taxon>
    </lineage>
</organism>
<evidence type="ECO:0000259" key="3">
    <source>
        <dbReference type="PROSITE" id="PS50103"/>
    </source>
</evidence>
<gene>
    <name evidence="4" type="ORF">BD626DRAFT_369922</name>
</gene>
<evidence type="ECO:0000256" key="1">
    <source>
        <dbReference type="PROSITE-ProRule" id="PRU00723"/>
    </source>
</evidence>
<dbReference type="EMBL" id="VDMD01000026">
    <property type="protein sequence ID" value="TRM59734.1"/>
    <property type="molecule type" value="Genomic_DNA"/>
</dbReference>
<accession>A0A550C4J8</accession>
<keyword evidence="1" id="KW-0479">Metal-binding</keyword>
<dbReference type="Proteomes" id="UP000320762">
    <property type="component" value="Unassembled WGS sequence"/>
</dbReference>
<evidence type="ECO:0000313" key="4">
    <source>
        <dbReference type="EMBL" id="TRM59734.1"/>
    </source>
</evidence>
<proteinExistence type="predicted"/>
<feature type="region of interest" description="Disordered" evidence="2">
    <location>
        <begin position="61"/>
        <end position="110"/>
    </location>
</feature>
<evidence type="ECO:0000313" key="5">
    <source>
        <dbReference type="Proteomes" id="UP000320762"/>
    </source>
</evidence>
<dbReference type="GO" id="GO:0008270">
    <property type="term" value="F:zinc ion binding"/>
    <property type="evidence" value="ECO:0007669"/>
    <property type="project" value="UniProtKB-KW"/>
</dbReference>
<dbReference type="InterPro" id="IPR000571">
    <property type="entry name" value="Znf_CCCH"/>
</dbReference>
<name>A0A550C4J8_9AGAR</name>
<feature type="non-terminal residue" evidence="4">
    <location>
        <position position="372"/>
    </location>
</feature>
<dbReference type="AlphaFoldDB" id="A0A550C4J8"/>
<keyword evidence="1" id="KW-0862">Zinc</keyword>
<feature type="domain" description="C3H1-type" evidence="3">
    <location>
        <begin position="332"/>
        <end position="355"/>
    </location>
</feature>
<dbReference type="PROSITE" id="PS50103">
    <property type="entry name" value="ZF_C3H1"/>
    <property type="match status" value="1"/>
</dbReference>
<feature type="non-terminal residue" evidence="4">
    <location>
        <position position="1"/>
    </location>
</feature>
<evidence type="ECO:0000256" key="2">
    <source>
        <dbReference type="SAM" id="MobiDB-lite"/>
    </source>
</evidence>
<feature type="zinc finger region" description="C3H1-type" evidence="1">
    <location>
        <begin position="332"/>
        <end position="355"/>
    </location>
</feature>
<keyword evidence="5" id="KW-1185">Reference proteome</keyword>
<protein>
    <recommendedName>
        <fullName evidence="3">C3H1-type domain-containing protein</fullName>
    </recommendedName>
</protein>
<sequence length="372" mass="41035">DVLDKCNVIVEQYRAGAIEKARAYLAIQQTMPADDEAVFLAALEAQMRAIDSIDRLRNTGGARGGAAAAGLGGSAGQSKDSGNDRGGNEDVQPVKRPRSRQDDDDDGQSARKRIQTELFAWSIGNEIDKAILHPVVVETNRQLENFSRDLKGAKTNLLNTFSRPQFPDEEWGSLLSGRPVDLDRVFTSIYSVSLDSKAIERIGSVELSVGHVTPTKAIKTYGDWVTAWSAASEATLFVFPHLKADLDGYTKHVLAYFRALPAEPKHFHQRVINYDRAVRIRLSERRDLRFVDYASFTDLQLMWVSGPSAGSVNVGDGDGNKGRRSGSGARDGRKTEPCNRWNDGSCPNSPSSCRYVCRKCRSNRHSENSCPK</sequence>